<organism evidence="1">
    <name type="scientific">marine sediment metagenome</name>
    <dbReference type="NCBI Taxonomy" id="412755"/>
    <lineage>
        <taxon>unclassified sequences</taxon>
        <taxon>metagenomes</taxon>
        <taxon>ecological metagenomes</taxon>
    </lineage>
</organism>
<comment type="caution">
    <text evidence="1">The sequence shown here is derived from an EMBL/GenBank/DDBJ whole genome shotgun (WGS) entry which is preliminary data.</text>
</comment>
<gene>
    <name evidence="1" type="ORF">S12H4_21064</name>
</gene>
<feature type="non-terminal residue" evidence="1">
    <location>
        <position position="1"/>
    </location>
</feature>
<reference evidence="1" key="1">
    <citation type="journal article" date="2014" name="Front. Microbiol.">
        <title>High frequency of phylogenetically diverse reductive dehalogenase-homologous genes in deep subseafloor sedimentary metagenomes.</title>
        <authorList>
            <person name="Kawai M."/>
            <person name="Futagami T."/>
            <person name="Toyoda A."/>
            <person name="Takaki Y."/>
            <person name="Nishi S."/>
            <person name="Hori S."/>
            <person name="Arai W."/>
            <person name="Tsubouchi T."/>
            <person name="Morono Y."/>
            <person name="Uchiyama I."/>
            <person name="Ito T."/>
            <person name="Fujiyama A."/>
            <person name="Inagaki F."/>
            <person name="Takami H."/>
        </authorList>
    </citation>
    <scope>NUCLEOTIDE SEQUENCE</scope>
    <source>
        <strain evidence="1">Expedition CK06-06</strain>
    </source>
</reference>
<evidence type="ECO:0000313" key="1">
    <source>
        <dbReference type="EMBL" id="GAI80406.1"/>
    </source>
</evidence>
<dbReference type="AlphaFoldDB" id="X1SMM7"/>
<sequence>VVEIKKCDAIPGVVGEHAEIVRLQIQEFEKYTVYPVWVKMLSGDRKGKIYGFQYDEVEVLPEAFTGKTMKTKMVEQLEEILRGVPSVGAEGEGKVTKMKVVEQLEDALRAVKIGGIVEIKKCDSIPELVGEHGEIVEMQIQEFEKYTVYPVWVKILSGERKGKIYGFQYDEVEVLPKAFTGKMMKTKMAEQLEEILPAYPAPVPLSGRTSLSTTPISMLMPPAVILIISPFGQIELSCRIIIREGMYRLFSSPRFCSHDVIESLA</sequence>
<dbReference type="EMBL" id="BARW01010781">
    <property type="protein sequence ID" value="GAI80406.1"/>
    <property type="molecule type" value="Genomic_DNA"/>
</dbReference>
<name>X1SMM7_9ZZZZ</name>
<protein>
    <submittedName>
        <fullName evidence="1">Uncharacterized protein</fullName>
    </submittedName>
</protein>
<feature type="non-terminal residue" evidence="1">
    <location>
        <position position="265"/>
    </location>
</feature>
<accession>X1SMM7</accession>
<proteinExistence type="predicted"/>